<dbReference type="GO" id="GO:1990108">
    <property type="term" value="P:protein linear deubiquitination"/>
    <property type="evidence" value="ECO:0007669"/>
    <property type="project" value="InterPro"/>
</dbReference>
<dbReference type="GO" id="GO:0005737">
    <property type="term" value="C:cytoplasm"/>
    <property type="evidence" value="ECO:0007669"/>
    <property type="project" value="UniProtKB-SubCell"/>
</dbReference>
<feature type="active site" description="Nucleophile" evidence="4">
    <location>
        <position position="432"/>
    </location>
</feature>
<evidence type="ECO:0000313" key="7">
    <source>
        <dbReference type="EMBL" id="KAK1172131.1"/>
    </source>
</evidence>
<evidence type="ECO:0000256" key="5">
    <source>
        <dbReference type="PIRSR" id="PIRSR623237-2"/>
    </source>
</evidence>
<evidence type="ECO:0000256" key="1">
    <source>
        <dbReference type="ARBA" id="ARBA00004496"/>
    </source>
</evidence>
<reference evidence="7" key="1">
    <citation type="submission" date="2022-02" db="EMBL/GenBank/DDBJ databases">
        <title>Atlantic sturgeon de novo genome assembly.</title>
        <authorList>
            <person name="Stock M."/>
            <person name="Klopp C."/>
            <person name="Guiguen Y."/>
            <person name="Cabau C."/>
            <person name="Parinello H."/>
            <person name="Santidrian Yebra-Pimentel E."/>
            <person name="Kuhl H."/>
            <person name="Dirks R.P."/>
            <person name="Guessner J."/>
            <person name="Wuertz S."/>
            <person name="Du K."/>
            <person name="Schartl M."/>
        </authorList>
    </citation>
    <scope>NUCLEOTIDE SEQUENCE</scope>
    <source>
        <strain evidence="7">STURGEONOMICS-FGT-2020</strain>
        <tissue evidence="7">Whole blood</tissue>
    </source>
</reference>
<dbReference type="Proteomes" id="UP001230051">
    <property type="component" value="Unassembled WGS sequence"/>
</dbReference>
<feature type="region of interest" description="Disordered" evidence="6">
    <location>
        <begin position="205"/>
        <end position="334"/>
    </location>
</feature>
<feature type="site" description="Linear diubiquitin binding" evidence="5">
    <location>
        <position position="615"/>
    </location>
</feature>
<feature type="region of interest" description="Disordered" evidence="6">
    <location>
        <begin position="1"/>
        <end position="26"/>
    </location>
</feature>
<comment type="caution">
    <text evidence="7">The sequence shown here is derived from an EMBL/GenBank/DDBJ whole genome shotgun (WGS) entry which is preliminary data.</text>
</comment>
<feature type="active site" evidence="4">
    <location>
        <position position="640"/>
    </location>
</feature>
<sequence length="653" mass="73794">MKRTHSNTIKQQHKMGSCCSHQLPQREETKELLHKTENKQDYTTKDDIVETQPEARGKFKNTGRMLVKDVPNVSTGVHDKSQENNHGVTPVDRVVEGGVVKPVCSETRAEEAVAVHQESESISLPKRKTVAAGPEHTAHTAFAGSVTKAMVTQEEHEQPASNAETKSRECPATEEINDTACTDDVQQTMKNGIGRLVKAAVQEDKRGLATETGGKDNNSSAINSYDKAKRPRLAEESVRSESCSEEEKTADTQAFESPDQADSVVEINIVQSLEDIGEDPTEGGKKAEAEVEESAVDMKDTQRTPSIEMELESQSVTQEKPSAPKPLKSLDEEPMREMSAAVEDEDNASEVDLYRGAEEIEQDQLEKNGAKCVDDLMVPHDKCSICPVVDMLTYSENEWRGNTAKSALIKKGYEEVYTNFSGLRRVRGDNYCAMRATLFQALVQSNEAPVWLQREDFIQLPEKLASCYDWIKQWRFTQENENGRLVELLRGHMQLLKRKWLAVVESSSAEERQAVCDEIFRNEEEEYSLLEAVKLLMLNTAIELYNDMQQEKDVPIFCWLLFARDSSDTPCTFLSNHLNQVGFSGGLEQVEMFLLGYALELTIHVYRLYKFETDEFLTFYPDDHKEDWPAVSLITEDDRHYNVPVQKQNTTRL</sequence>
<evidence type="ECO:0000256" key="6">
    <source>
        <dbReference type="SAM" id="MobiDB-lite"/>
    </source>
</evidence>
<keyword evidence="3" id="KW-0963">Cytoplasm</keyword>
<accession>A0AAD8GDD0</accession>
<name>A0AAD8GDD0_ACIOX</name>
<feature type="region of interest" description="Linear diubiquitin binding" evidence="5">
    <location>
        <begin position="427"/>
        <end position="429"/>
    </location>
</feature>
<dbReference type="AlphaFoldDB" id="A0AAD8GDD0"/>
<dbReference type="PRINTS" id="PR02057">
    <property type="entry name" value="PROTEINF105B"/>
</dbReference>
<dbReference type="InterPro" id="IPR023235">
    <property type="entry name" value="FAM105"/>
</dbReference>
<dbReference type="GO" id="GO:0004843">
    <property type="term" value="F:cysteine-type deubiquitinase activity"/>
    <property type="evidence" value="ECO:0007669"/>
    <property type="project" value="InterPro"/>
</dbReference>
<feature type="region of interest" description="Linear diubiquitin binding" evidence="5">
    <location>
        <begin position="637"/>
        <end position="639"/>
    </location>
</feature>
<dbReference type="InterPro" id="IPR023237">
    <property type="entry name" value="Otulin"/>
</dbReference>
<dbReference type="PANTHER" id="PTHR33662">
    <property type="entry name" value="OTU DEUBIQUITINASE WITH LINEAR LINKAGE-SPECIFICITY A-RELATED"/>
    <property type="match status" value="1"/>
</dbReference>
<feature type="region of interest" description="Disordered" evidence="6">
    <location>
        <begin position="152"/>
        <end position="171"/>
    </location>
</feature>
<dbReference type="EMBL" id="JAGXEW010000004">
    <property type="protein sequence ID" value="KAK1172131.1"/>
    <property type="molecule type" value="Genomic_DNA"/>
</dbReference>
<protein>
    <recommendedName>
        <fullName evidence="9">Ubiquitin thioesterase otulin</fullName>
    </recommendedName>
</protein>
<dbReference type="PRINTS" id="PR02055">
    <property type="entry name" value="PROTEINF105"/>
</dbReference>
<evidence type="ECO:0000256" key="2">
    <source>
        <dbReference type="ARBA" id="ARBA00010267"/>
    </source>
</evidence>
<comment type="similarity">
    <text evidence="2">Belongs to the peptidase C65 family. Otulin subfamily.</text>
</comment>
<proteinExistence type="inferred from homology"/>
<organism evidence="7 8">
    <name type="scientific">Acipenser oxyrinchus oxyrinchus</name>
    <dbReference type="NCBI Taxonomy" id="40147"/>
    <lineage>
        <taxon>Eukaryota</taxon>
        <taxon>Metazoa</taxon>
        <taxon>Chordata</taxon>
        <taxon>Craniata</taxon>
        <taxon>Vertebrata</taxon>
        <taxon>Euteleostomi</taxon>
        <taxon>Actinopterygii</taxon>
        <taxon>Chondrostei</taxon>
        <taxon>Acipenseriformes</taxon>
        <taxon>Acipenseridae</taxon>
        <taxon>Acipenser</taxon>
    </lineage>
</organism>
<evidence type="ECO:0000256" key="4">
    <source>
        <dbReference type="PIRSR" id="PIRSR623237-1"/>
    </source>
</evidence>
<dbReference type="Pfam" id="PF16218">
    <property type="entry name" value="Peptidase_C101"/>
    <property type="match status" value="1"/>
</dbReference>
<feature type="compositionally biased region" description="Polar residues" evidence="6">
    <location>
        <begin position="1"/>
        <end position="10"/>
    </location>
</feature>
<gene>
    <name evidence="7" type="ORF">AOXY_G4630</name>
</gene>
<keyword evidence="8" id="KW-1185">Reference proteome</keyword>
<evidence type="ECO:0008006" key="9">
    <source>
        <dbReference type="Google" id="ProtNLM"/>
    </source>
</evidence>
<feature type="active site" evidence="4">
    <location>
        <position position="429"/>
    </location>
</feature>
<feature type="compositionally biased region" description="Basic and acidic residues" evidence="6">
    <location>
        <begin position="226"/>
        <end position="239"/>
    </location>
</feature>
<evidence type="ECO:0000313" key="8">
    <source>
        <dbReference type="Proteomes" id="UP001230051"/>
    </source>
</evidence>
<comment type="subcellular location">
    <subcellularLocation>
        <location evidence="1">Cytoplasm</location>
    </subcellularLocation>
</comment>
<evidence type="ECO:0000256" key="3">
    <source>
        <dbReference type="ARBA" id="ARBA00022490"/>
    </source>
</evidence>
<feature type="region of interest" description="Linear diubiquitin binding" evidence="5">
    <location>
        <begin position="398"/>
        <end position="399"/>
    </location>
</feature>
<dbReference type="PANTHER" id="PTHR33662:SF3">
    <property type="entry name" value="FIBROUS SHEATH CABYR-BINDING PROTEIN-LIKE-RELATED"/>
    <property type="match status" value="1"/>
</dbReference>